<dbReference type="EMBL" id="ACPB03006596">
    <property type="status" value="NOT_ANNOTATED_CDS"/>
    <property type="molecule type" value="Genomic_DNA"/>
</dbReference>
<dbReference type="Pfam" id="PF00379">
    <property type="entry name" value="Chitin_bind_4"/>
    <property type="match status" value="1"/>
</dbReference>
<dbReference type="Proteomes" id="UP000015103">
    <property type="component" value="Unassembled WGS sequence"/>
</dbReference>
<dbReference type="STRING" id="13249.T1I0K0"/>
<dbReference type="EnsemblMetazoa" id="RPRC009820-RA">
    <property type="protein sequence ID" value="RPRC009820-PA"/>
    <property type="gene ID" value="RPRC009820"/>
</dbReference>
<feature type="compositionally biased region" description="Basic and acidic residues" evidence="1">
    <location>
        <begin position="84"/>
        <end position="108"/>
    </location>
</feature>
<feature type="region of interest" description="Disordered" evidence="1">
    <location>
        <begin position="169"/>
        <end position="188"/>
    </location>
</feature>
<organism evidence="2 3">
    <name type="scientific">Rhodnius prolixus</name>
    <name type="common">Triatomid bug</name>
    <dbReference type="NCBI Taxonomy" id="13249"/>
    <lineage>
        <taxon>Eukaryota</taxon>
        <taxon>Metazoa</taxon>
        <taxon>Ecdysozoa</taxon>
        <taxon>Arthropoda</taxon>
        <taxon>Hexapoda</taxon>
        <taxon>Insecta</taxon>
        <taxon>Pterygota</taxon>
        <taxon>Neoptera</taxon>
        <taxon>Paraneoptera</taxon>
        <taxon>Hemiptera</taxon>
        <taxon>Heteroptera</taxon>
        <taxon>Panheteroptera</taxon>
        <taxon>Cimicomorpha</taxon>
        <taxon>Reduviidae</taxon>
        <taxon>Triatominae</taxon>
        <taxon>Rhodnius</taxon>
    </lineage>
</organism>
<feature type="region of interest" description="Disordered" evidence="1">
    <location>
        <begin position="285"/>
        <end position="327"/>
    </location>
</feature>
<feature type="compositionally biased region" description="Acidic residues" evidence="1">
    <location>
        <begin position="313"/>
        <end position="327"/>
    </location>
</feature>
<dbReference type="OMA" id="NENHDYS"/>
<feature type="compositionally biased region" description="Polar residues" evidence="1">
    <location>
        <begin position="286"/>
        <end position="299"/>
    </location>
</feature>
<dbReference type="InterPro" id="IPR000618">
    <property type="entry name" value="Insect_cuticle"/>
</dbReference>
<name>T1I0K0_RHOPR</name>
<feature type="region of interest" description="Disordered" evidence="1">
    <location>
        <begin position="84"/>
        <end position="116"/>
    </location>
</feature>
<accession>T1I0K0</accession>
<evidence type="ECO:0000313" key="3">
    <source>
        <dbReference type="Proteomes" id="UP000015103"/>
    </source>
</evidence>
<dbReference type="PROSITE" id="PS51155">
    <property type="entry name" value="CHIT_BIND_RR_2"/>
    <property type="match status" value="1"/>
</dbReference>
<dbReference type="EMBL" id="ACPB03006595">
    <property type="status" value="NOT_ANNOTATED_CDS"/>
    <property type="molecule type" value="Genomic_DNA"/>
</dbReference>
<dbReference type="GO" id="GO:0042302">
    <property type="term" value="F:structural constituent of cuticle"/>
    <property type="evidence" value="ECO:0007669"/>
    <property type="project" value="UniProtKB-UniRule"/>
</dbReference>
<reference evidence="2" key="1">
    <citation type="submission" date="2015-05" db="UniProtKB">
        <authorList>
            <consortium name="EnsemblMetazoa"/>
        </authorList>
    </citation>
    <scope>IDENTIFICATION</scope>
</reference>
<proteinExistence type="predicted"/>
<dbReference type="InParanoid" id="T1I0K0"/>
<keyword evidence="3" id="KW-1185">Reference proteome</keyword>
<dbReference type="VEuPathDB" id="VectorBase:RPRC009820"/>
<sequence>MSAGKEEVLALGGYISEEESDNYVKIDSLCYCKVISKEGLQVIHIQGRWRVIYVLIGAVLYVGGEANNRLNGIMQLQRVMQLEPHHAKKVGDGNSEKEKREMTHDKKNGSRQQRQYPWSTNEQYAQLLQQYQSYLKQQQQQQQQKQYQQYLNIQQQPQQYALFHYVQPTQSTTQEEDEQKYEQPQQQQQQYVNQGHQSQYGIQYLTQLLQQYETQARLNYYLQQAGLGDYQAQTNQAVGQALQQQSGPALMYYSSRRPTMPVYHYSPLPKGTFKEERDQLAEQEQVAKTSPQSMKSVGNQYGAGLGQYSNNDDQADWNNDNEEDAGEYDFGYRVSDHSSGLEMGKVETKENGLTRGSYHVLLPDGRLQVVNYWSDHTAAGH</sequence>
<evidence type="ECO:0000313" key="2">
    <source>
        <dbReference type="EnsemblMetazoa" id="RPRC009820-PA"/>
    </source>
</evidence>
<dbReference type="AlphaFoldDB" id="T1I0K0"/>
<evidence type="ECO:0000256" key="1">
    <source>
        <dbReference type="SAM" id="MobiDB-lite"/>
    </source>
</evidence>
<protein>
    <submittedName>
        <fullName evidence="2">Uncharacterized protein</fullName>
    </submittedName>
</protein>
<dbReference type="HOGENOM" id="CLU_726302_0_0_1"/>